<dbReference type="EMBL" id="GDJX01001028">
    <property type="protein sequence ID" value="JAT66908.1"/>
    <property type="molecule type" value="Transcribed_RNA"/>
</dbReference>
<proteinExistence type="predicted"/>
<dbReference type="AlphaFoldDB" id="A0A1D1ZJ06"/>
<gene>
    <name evidence="1" type="primary">Ccdc62</name>
    <name evidence="1" type="ORF">g.5870</name>
</gene>
<reference evidence="1" key="1">
    <citation type="submission" date="2015-07" db="EMBL/GenBank/DDBJ databases">
        <title>Transcriptome Assembly of Anthurium amnicola.</title>
        <authorList>
            <person name="Suzuki J."/>
        </authorList>
    </citation>
    <scope>NUCLEOTIDE SEQUENCE</scope>
</reference>
<feature type="non-terminal residue" evidence="1">
    <location>
        <position position="1"/>
    </location>
</feature>
<protein>
    <submittedName>
        <fullName evidence="1">Coiled-coil domain-containing protein 62</fullName>
    </submittedName>
</protein>
<accession>A0A1D1ZJ06</accession>
<organism evidence="1">
    <name type="scientific">Anthurium amnicola</name>
    <dbReference type="NCBI Taxonomy" id="1678845"/>
    <lineage>
        <taxon>Eukaryota</taxon>
        <taxon>Viridiplantae</taxon>
        <taxon>Streptophyta</taxon>
        <taxon>Embryophyta</taxon>
        <taxon>Tracheophyta</taxon>
        <taxon>Spermatophyta</taxon>
        <taxon>Magnoliopsida</taxon>
        <taxon>Liliopsida</taxon>
        <taxon>Araceae</taxon>
        <taxon>Pothoideae</taxon>
        <taxon>Potheae</taxon>
        <taxon>Anthurium</taxon>
    </lineage>
</organism>
<evidence type="ECO:0000313" key="1">
    <source>
        <dbReference type="EMBL" id="JAT66908.1"/>
    </source>
</evidence>
<name>A0A1D1ZJ06_9ARAE</name>
<sequence>QSTVKLEKPNDLYLIISIPKWEKRRGNSLLNCWMRILLLWSADSNVPRGLNYTRTPEMKLIQSHGLDNEVDRALPCNVYNGHAYVVWWLVLSVADGAQLSSLGHHSLYVAYCNIL</sequence>